<sequence length="366" mass="40705">MNTDLLYQLALTQVPNIGTVHARILTDELGNAEAIFKAKKATLEKIEGIGEVRAKSIKAFEAFKEQETEIDFIEKYKIKPLFLTDEDYPKRLLHCYDPPTLLFYRGTANLNHTKIISIIGTRSNTDYGKQMTETILEQLLPQQPLVVSGLAYGIDAIAHKFSVKQQLQTVGVLAHGLDKIYPSQNTTLAKEMIATGGGLLTEFRKETKPDRHNFPTRNRIVAGMCDATIVIETGKKGGSMITANLANNYNRDVFAVPGKATDSKSEGCNYLIQSNKAALIRNGEDIIAQMGWEEQQKKKVIQKQLFVDLTADERLIVELLQQQQQLHVDEINLHTAISSSSVAAALLMLEMNGIVNSLPGKMYSLK</sequence>
<evidence type="ECO:0000313" key="7">
    <source>
        <dbReference type="EMBL" id="RXK62492.1"/>
    </source>
</evidence>
<dbReference type="InterPro" id="IPR010994">
    <property type="entry name" value="RuvA_2-like"/>
</dbReference>
<dbReference type="OrthoDB" id="9785707at2"/>
<accession>A0A4V1M837</accession>
<dbReference type="EMBL" id="SDHW01000001">
    <property type="protein sequence ID" value="RXK62492.1"/>
    <property type="molecule type" value="Genomic_DNA"/>
</dbReference>
<keyword evidence="2" id="KW-0227">DNA damage</keyword>
<dbReference type="SUPFAM" id="SSF47781">
    <property type="entry name" value="RuvA domain 2-like"/>
    <property type="match status" value="1"/>
</dbReference>
<evidence type="ECO:0000259" key="5">
    <source>
        <dbReference type="Pfam" id="PF12826"/>
    </source>
</evidence>
<dbReference type="AlphaFoldDB" id="A0A4V1M837"/>
<dbReference type="Proteomes" id="UP000290204">
    <property type="component" value="Unassembled WGS sequence"/>
</dbReference>
<dbReference type="InterPro" id="IPR041614">
    <property type="entry name" value="DprA_WH"/>
</dbReference>
<keyword evidence="8" id="KW-1185">Reference proteome</keyword>
<dbReference type="PANTHER" id="PTHR43022:SF1">
    <property type="entry name" value="PROTEIN SMF"/>
    <property type="match status" value="1"/>
</dbReference>
<dbReference type="GO" id="GO:0009294">
    <property type="term" value="P:DNA-mediated transformation"/>
    <property type="evidence" value="ECO:0007669"/>
    <property type="project" value="InterPro"/>
</dbReference>
<dbReference type="Gene3D" id="1.10.10.10">
    <property type="entry name" value="Winged helix-like DNA-binding domain superfamily/Winged helix DNA-binding domain"/>
    <property type="match status" value="1"/>
</dbReference>
<dbReference type="RefSeq" id="WP_129129863.1">
    <property type="nucleotide sequence ID" value="NZ_SDHW01000001.1"/>
</dbReference>
<evidence type="ECO:0000256" key="1">
    <source>
        <dbReference type="ARBA" id="ARBA00006525"/>
    </source>
</evidence>
<dbReference type="Pfam" id="PF02481">
    <property type="entry name" value="DNA_processg_A"/>
    <property type="match status" value="1"/>
</dbReference>
<evidence type="ECO:0000259" key="4">
    <source>
        <dbReference type="Pfam" id="PF02481"/>
    </source>
</evidence>
<feature type="domain" description="Smf/DprA SLOG" evidence="4">
    <location>
        <begin position="81"/>
        <end position="290"/>
    </location>
</feature>
<evidence type="ECO:0000313" key="8">
    <source>
        <dbReference type="Proteomes" id="UP000290204"/>
    </source>
</evidence>
<evidence type="ECO:0000259" key="6">
    <source>
        <dbReference type="Pfam" id="PF17782"/>
    </source>
</evidence>
<dbReference type="GO" id="GO:0006281">
    <property type="term" value="P:DNA repair"/>
    <property type="evidence" value="ECO:0007669"/>
    <property type="project" value="UniProtKB-KW"/>
</dbReference>
<proteinExistence type="inferred from homology"/>
<dbReference type="PANTHER" id="PTHR43022">
    <property type="entry name" value="PROTEIN SMF"/>
    <property type="match status" value="1"/>
</dbReference>
<name>A0A4V1M837_9BACT</name>
<dbReference type="NCBIfam" id="TIGR00732">
    <property type="entry name" value="dprA"/>
    <property type="match status" value="1"/>
</dbReference>
<gene>
    <name evidence="7" type="primary">dprA</name>
    <name evidence="7" type="ORF">ESA94_05690</name>
</gene>
<organism evidence="7 8">
    <name type="scientific">Lacibacter luteus</name>
    <dbReference type="NCBI Taxonomy" id="2508719"/>
    <lineage>
        <taxon>Bacteria</taxon>
        <taxon>Pseudomonadati</taxon>
        <taxon>Bacteroidota</taxon>
        <taxon>Chitinophagia</taxon>
        <taxon>Chitinophagales</taxon>
        <taxon>Chitinophagaceae</taxon>
        <taxon>Lacibacter</taxon>
    </lineage>
</organism>
<dbReference type="Gene3D" id="3.40.50.450">
    <property type="match status" value="1"/>
</dbReference>
<comment type="similarity">
    <text evidence="1">Belongs to the DprA/Smf family.</text>
</comment>
<dbReference type="InterPro" id="IPR036388">
    <property type="entry name" value="WH-like_DNA-bd_sf"/>
</dbReference>
<dbReference type="InterPro" id="IPR041663">
    <property type="entry name" value="DisA/LigA_HHH"/>
</dbReference>
<dbReference type="SUPFAM" id="SSF102405">
    <property type="entry name" value="MCP/YpsA-like"/>
    <property type="match status" value="1"/>
</dbReference>
<comment type="caution">
    <text evidence="7">The sequence shown here is derived from an EMBL/GenBank/DDBJ whole genome shotgun (WGS) entry which is preliminary data.</text>
</comment>
<dbReference type="Pfam" id="PF17782">
    <property type="entry name" value="WHD_DprA"/>
    <property type="match status" value="1"/>
</dbReference>
<feature type="domain" description="DprA winged helix" evidence="6">
    <location>
        <begin position="308"/>
        <end position="361"/>
    </location>
</feature>
<reference evidence="7 8" key="1">
    <citation type="submission" date="2019-01" db="EMBL/GenBank/DDBJ databases">
        <title>Lacibacter sp. strain TTM-7.</title>
        <authorList>
            <person name="Chen W.-M."/>
        </authorList>
    </citation>
    <scope>NUCLEOTIDE SEQUENCE [LARGE SCALE GENOMIC DNA]</scope>
    <source>
        <strain evidence="7 8">TTM-7</strain>
    </source>
</reference>
<keyword evidence="3" id="KW-0234">DNA repair</keyword>
<dbReference type="InterPro" id="IPR003488">
    <property type="entry name" value="DprA"/>
</dbReference>
<dbReference type="InterPro" id="IPR057666">
    <property type="entry name" value="DrpA_SLOG"/>
</dbReference>
<feature type="domain" description="DisA/LigA helix-hairpin-helix motif" evidence="5">
    <location>
        <begin position="14"/>
        <end position="60"/>
    </location>
</feature>
<evidence type="ECO:0000256" key="3">
    <source>
        <dbReference type="ARBA" id="ARBA00023204"/>
    </source>
</evidence>
<dbReference type="Pfam" id="PF12826">
    <property type="entry name" value="HHH_2"/>
    <property type="match status" value="1"/>
</dbReference>
<evidence type="ECO:0000256" key="2">
    <source>
        <dbReference type="ARBA" id="ARBA00022763"/>
    </source>
</evidence>
<protein>
    <submittedName>
        <fullName evidence="7">DNA-protecting protein DprA</fullName>
    </submittedName>
</protein>